<keyword evidence="2 5" id="KW-0238">DNA-binding</keyword>
<evidence type="ECO:0000256" key="2">
    <source>
        <dbReference type="ARBA" id="ARBA00023125"/>
    </source>
</evidence>
<keyword evidence="1" id="KW-0805">Transcription regulation</keyword>
<comment type="caution">
    <text evidence="5">The sequence shown here is derived from an EMBL/GenBank/DDBJ whole genome shotgun (WGS) entry which is preliminary data.</text>
</comment>
<dbReference type="Proteomes" id="UP000537130">
    <property type="component" value="Unassembled WGS sequence"/>
</dbReference>
<evidence type="ECO:0000313" key="5">
    <source>
        <dbReference type="EMBL" id="MBB3046851.1"/>
    </source>
</evidence>
<dbReference type="AlphaFoldDB" id="A0A7W4W3N2"/>
<dbReference type="Gene3D" id="1.10.10.60">
    <property type="entry name" value="Homeodomain-like"/>
    <property type="match status" value="1"/>
</dbReference>
<dbReference type="SMART" id="SM00342">
    <property type="entry name" value="HTH_ARAC"/>
    <property type="match status" value="1"/>
</dbReference>
<proteinExistence type="predicted"/>
<evidence type="ECO:0000256" key="1">
    <source>
        <dbReference type="ARBA" id="ARBA00023015"/>
    </source>
</evidence>
<dbReference type="RefSeq" id="WP_183409512.1">
    <property type="nucleotide sequence ID" value="NZ_JACHWY010000001.1"/>
</dbReference>
<dbReference type="GO" id="GO:0005829">
    <property type="term" value="C:cytosol"/>
    <property type="evidence" value="ECO:0007669"/>
    <property type="project" value="TreeGrafter"/>
</dbReference>
<dbReference type="Pfam" id="PF12833">
    <property type="entry name" value="HTH_18"/>
    <property type="match status" value="1"/>
</dbReference>
<gene>
    <name evidence="5" type="ORF">FHR99_001087</name>
</gene>
<feature type="domain" description="HTH araC/xylS-type" evidence="4">
    <location>
        <begin position="257"/>
        <end position="355"/>
    </location>
</feature>
<dbReference type="SUPFAM" id="SSF46689">
    <property type="entry name" value="Homeodomain-like"/>
    <property type="match status" value="1"/>
</dbReference>
<evidence type="ECO:0000259" key="4">
    <source>
        <dbReference type="PROSITE" id="PS01124"/>
    </source>
</evidence>
<keyword evidence="3" id="KW-0804">Transcription</keyword>
<sequence length="359" mass="40736">MSNGKEHVTPAGKFQRLLDYLEKIGLNAEALAQSAGLNRAEVDALDKHAELSSYRYSRLYESAAQDMQRMDMSLPWGAGIGTDVFRFMCYSVITCHTLREALHRAARFERMMQPQTGHQVELIEEGDMAALHYLINSDAANRTYAPEEWDRTAYIDTVAKASGLRIWYVFMGWLIGRNIDLDRATISAPNISEPYADSLRNVFQVNVDFDAELTALYFSAEQLDNHMVHTPESLDEFLDNAVYTLIVQDSRPASTGAAIKSLLAKSPTGAPPTFEAMADYLHLSPSSLRRRLQKEGTSYQELKDRYRRDLAIRYLRDEKLKIHEIGEMLGFLEPSSFIRSFKGWTGMTPKQFRSHGDAE</sequence>
<dbReference type="PROSITE" id="PS01124">
    <property type="entry name" value="HTH_ARAC_FAMILY_2"/>
    <property type="match status" value="1"/>
</dbReference>
<name>A0A7W4W3N2_9GAMM</name>
<dbReference type="InterPro" id="IPR009057">
    <property type="entry name" value="Homeodomain-like_sf"/>
</dbReference>
<dbReference type="InterPro" id="IPR018060">
    <property type="entry name" value="HTH_AraC"/>
</dbReference>
<evidence type="ECO:0000313" key="6">
    <source>
        <dbReference type="Proteomes" id="UP000537130"/>
    </source>
</evidence>
<dbReference type="GO" id="GO:0003700">
    <property type="term" value="F:DNA-binding transcription factor activity"/>
    <property type="evidence" value="ECO:0007669"/>
    <property type="project" value="InterPro"/>
</dbReference>
<protein>
    <submittedName>
        <fullName evidence="5">AraC-like DNA-binding protein</fullName>
    </submittedName>
</protein>
<dbReference type="PANTHER" id="PTHR47894:SF1">
    <property type="entry name" value="HTH-TYPE TRANSCRIPTIONAL REGULATOR VQSM"/>
    <property type="match status" value="1"/>
</dbReference>
<evidence type="ECO:0000256" key="3">
    <source>
        <dbReference type="ARBA" id="ARBA00023163"/>
    </source>
</evidence>
<reference evidence="5 6" key="1">
    <citation type="submission" date="2020-08" db="EMBL/GenBank/DDBJ databases">
        <title>Genomic Encyclopedia of Type Strains, Phase III (KMG-III): the genomes of soil and plant-associated and newly described type strains.</title>
        <authorList>
            <person name="Whitman W."/>
        </authorList>
    </citation>
    <scope>NUCLEOTIDE SEQUENCE [LARGE SCALE GENOMIC DNA]</scope>
    <source>
        <strain evidence="5 6">CECT 8654</strain>
    </source>
</reference>
<dbReference type="Pfam" id="PF12625">
    <property type="entry name" value="Arabinose_bd"/>
    <property type="match status" value="1"/>
</dbReference>
<dbReference type="PANTHER" id="PTHR47894">
    <property type="entry name" value="HTH-TYPE TRANSCRIPTIONAL REGULATOR GADX"/>
    <property type="match status" value="1"/>
</dbReference>
<dbReference type="GO" id="GO:0000976">
    <property type="term" value="F:transcription cis-regulatory region binding"/>
    <property type="evidence" value="ECO:0007669"/>
    <property type="project" value="TreeGrafter"/>
</dbReference>
<dbReference type="EMBL" id="JACHWY010000001">
    <property type="protein sequence ID" value="MBB3046851.1"/>
    <property type="molecule type" value="Genomic_DNA"/>
</dbReference>
<keyword evidence="6" id="KW-1185">Reference proteome</keyword>
<organism evidence="5 6">
    <name type="scientific">Litorivivens lipolytica</name>
    <dbReference type="NCBI Taxonomy" id="1524264"/>
    <lineage>
        <taxon>Bacteria</taxon>
        <taxon>Pseudomonadati</taxon>
        <taxon>Pseudomonadota</taxon>
        <taxon>Gammaproteobacteria</taxon>
        <taxon>Litorivivens</taxon>
    </lineage>
</organism>
<accession>A0A7W4W3N2</accession>
<dbReference type="InterPro" id="IPR032687">
    <property type="entry name" value="AraC-type_N"/>
</dbReference>